<dbReference type="Proteomes" id="UP000186758">
    <property type="component" value="Unassembled WGS sequence"/>
</dbReference>
<evidence type="ECO:0000256" key="5">
    <source>
        <dbReference type="ARBA" id="ARBA00022989"/>
    </source>
</evidence>
<dbReference type="EMBL" id="CP011391">
    <property type="protein sequence ID" value="AMK53824.1"/>
    <property type="molecule type" value="Genomic_DNA"/>
</dbReference>
<evidence type="ECO:0000256" key="3">
    <source>
        <dbReference type="ARBA" id="ARBA00022475"/>
    </source>
</evidence>
<dbReference type="GeneID" id="78477504"/>
<protein>
    <submittedName>
        <fullName evidence="9">Multiple sugar transport system permease</fullName>
    </submittedName>
    <submittedName>
        <fullName evidence="10">Sugar ABC transporter permease</fullName>
    </submittedName>
</protein>
<dbReference type="CDD" id="cd06261">
    <property type="entry name" value="TM_PBP2"/>
    <property type="match status" value="1"/>
</dbReference>
<organism evidence="9 11">
    <name type="scientific">Faecalibaculum rodentium</name>
    <dbReference type="NCBI Taxonomy" id="1702221"/>
    <lineage>
        <taxon>Bacteria</taxon>
        <taxon>Bacillati</taxon>
        <taxon>Bacillota</taxon>
        <taxon>Erysipelotrichia</taxon>
        <taxon>Erysipelotrichales</taxon>
        <taxon>Erysipelotrichaceae</taxon>
        <taxon>Faecalibaculum</taxon>
    </lineage>
</organism>
<sequence length="280" mass="31034">MKKKKSEGSILLTIILAICSIAWMYPIFMILMNSLKVESAITTAGAFELPTGETFAGLANYANAINSQGFLASLWYSLFITVTSVIAIVICCSMCAWYISRVQSKISNALYYLFVFSMVVPFQMVMFTLSQTADMLKLNNPYNLWVIYLGFGAGLAVFMFAGFVKSIPLEIEESAMIDGCSPLQTFFKIVLPMLKPTMVSVGILEAMWVWNDYLLPTLVLDIKKYKTIPMLIQYFRGSYGRVSMGPMMASIMLTVIPIIIVYVLGQKHIIKGVAAGAVKG</sequence>
<accession>A0A140DT47</accession>
<dbReference type="PROSITE" id="PS50928">
    <property type="entry name" value="ABC_TM1"/>
    <property type="match status" value="1"/>
</dbReference>
<evidence type="ECO:0000256" key="2">
    <source>
        <dbReference type="ARBA" id="ARBA00022448"/>
    </source>
</evidence>
<evidence type="ECO:0000313" key="11">
    <source>
        <dbReference type="Proteomes" id="UP000069771"/>
    </source>
</evidence>
<evidence type="ECO:0000313" key="9">
    <source>
        <dbReference type="EMBL" id="AMK53824.1"/>
    </source>
</evidence>
<dbReference type="GO" id="GO:0005886">
    <property type="term" value="C:plasma membrane"/>
    <property type="evidence" value="ECO:0007669"/>
    <property type="project" value="UniProtKB-SubCell"/>
</dbReference>
<gene>
    <name evidence="9" type="ORF">AALO17_06900</name>
    <name evidence="10" type="ORF">BO223_08450</name>
</gene>
<dbReference type="InterPro" id="IPR035906">
    <property type="entry name" value="MetI-like_sf"/>
</dbReference>
<feature type="transmembrane region" description="Helical" evidence="7">
    <location>
        <begin position="111"/>
        <end position="130"/>
    </location>
</feature>
<evidence type="ECO:0000256" key="6">
    <source>
        <dbReference type="ARBA" id="ARBA00023136"/>
    </source>
</evidence>
<keyword evidence="11" id="KW-1185">Reference proteome</keyword>
<dbReference type="OrthoDB" id="153186at2"/>
<feature type="transmembrane region" description="Helical" evidence="7">
    <location>
        <begin position="12"/>
        <end position="32"/>
    </location>
</feature>
<dbReference type="PANTHER" id="PTHR43744:SF12">
    <property type="entry name" value="ABC TRANSPORTER PERMEASE PROTEIN MG189-RELATED"/>
    <property type="match status" value="1"/>
</dbReference>
<proteinExistence type="inferred from homology"/>
<keyword evidence="9" id="KW-0762">Sugar transport</keyword>
<reference evidence="10 12" key="2">
    <citation type="submission" date="2016-11" db="EMBL/GenBank/DDBJ databases">
        <title>Description of two novel members of the family Erysipelotrichaceae: Ileibacterium lipovorans gen. nov., sp. nov. and Dubosiella newyorkensis, gen. nov., sp. nov.</title>
        <authorList>
            <person name="Cox L.M."/>
            <person name="Sohn J."/>
            <person name="Tyrrell K.L."/>
            <person name="Citron D.M."/>
            <person name="Lawson P.A."/>
            <person name="Patel N.B."/>
            <person name="Iizumi T."/>
            <person name="Perez-Perez G.I."/>
            <person name="Goldstein E.J."/>
            <person name="Blaser M.J."/>
        </authorList>
    </citation>
    <scope>NUCLEOTIDE SEQUENCE [LARGE SCALE GENOMIC DNA]</scope>
    <source>
        <strain evidence="10 12">NYU-BL-K8</strain>
    </source>
</reference>
<feature type="transmembrane region" description="Helical" evidence="7">
    <location>
        <begin position="74"/>
        <end position="99"/>
    </location>
</feature>
<dbReference type="Gene3D" id="1.10.3720.10">
    <property type="entry name" value="MetI-like"/>
    <property type="match status" value="1"/>
</dbReference>
<reference evidence="9 11" key="1">
    <citation type="journal article" date="2016" name="Gut Pathog.">
        <title>Whole genome sequencing of "Faecalibaculum rodentium" ALO17, isolated from C57BL/6J laboratory mouse feces.</title>
        <authorList>
            <person name="Lim S."/>
            <person name="Chang D.H."/>
            <person name="Ahn S."/>
            <person name="Kim B.C."/>
        </authorList>
    </citation>
    <scope>NUCLEOTIDE SEQUENCE [LARGE SCALE GENOMIC DNA]</scope>
    <source>
        <strain evidence="9 11">Alo17</strain>
    </source>
</reference>
<keyword evidence="5 7" id="KW-1133">Transmembrane helix</keyword>
<comment type="similarity">
    <text evidence="7">Belongs to the binding-protein-dependent transport system permease family.</text>
</comment>
<dbReference type="Pfam" id="PF00528">
    <property type="entry name" value="BPD_transp_1"/>
    <property type="match status" value="1"/>
</dbReference>
<comment type="subcellular location">
    <subcellularLocation>
        <location evidence="1 7">Cell membrane</location>
        <topology evidence="1 7">Multi-pass membrane protein</topology>
    </subcellularLocation>
</comment>
<dbReference type="SUPFAM" id="SSF161098">
    <property type="entry name" value="MetI-like"/>
    <property type="match status" value="1"/>
</dbReference>
<feature type="domain" description="ABC transmembrane type-1" evidence="8">
    <location>
        <begin position="74"/>
        <end position="265"/>
    </location>
</feature>
<dbReference type="PATRIC" id="fig|1702221.3.peg.667"/>
<keyword evidence="3" id="KW-1003">Cell membrane</keyword>
<dbReference type="RefSeq" id="WP_067555468.1">
    <property type="nucleotide sequence ID" value="NZ_CAJTBG010000027.1"/>
</dbReference>
<keyword evidence="4 7" id="KW-0812">Transmembrane</keyword>
<dbReference type="GO" id="GO:0055085">
    <property type="term" value="P:transmembrane transport"/>
    <property type="evidence" value="ECO:0007669"/>
    <property type="project" value="InterPro"/>
</dbReference>
<evidence type="ECO:0000313" key="12">
    <source>
        <dbReference type="Proteomes" id="UP000186758"/>
    </source>
</evidence>
<feature type="transmembrane region" description="Helical" evidence="7">
    <location>
        <begin position="185"/>
        <end position="210"/>
    </location>
</feature>
<dbReference type="AlphaFoldDB" id="A0A140DT47"/>
<dbReference type="EMBL" id="MPJZ01000071">
    <property type="protein sequence ID" value="OLU44394.1"/>
    <property type="molecule type" value="Genomic_DNA"/>
</dbReference>
<evidence type="ECO:0000256" key="4">
    <source>
        <dbReference type="ARBA" id="ARBA00022692"/>
    </source>
</evidence>
<keyword evidence="2 7" id="KW-0813">Transport</keyword>
<dbReference type="Proteomes" id="UP000069771">
    <property type="component" value="Chromosome"/>
</dbReference>
<name>A0A140DT47_9FIRM</name>
<dbReference type="STRING" id="1702221.AALO17_06900"/>
<evidence type="ECO:0000313" key="10">
    <source>
        <dbReference type="EMBL" id="OLU44394.1"/>
    </source>
</evidence>
<dbReference type="InterPro" id="IPR000515">
    <property type="entry name" value="MetI-like"/>
</dbReference>
<keyword evidence="6 7" id="KW-0472">Membrane</keyword>
<feature type="transmembrane region" description="Helical" evidence="7">
    <location>
        <begin position="142"/>
        <end position="164"/>
    </location>
</feature>
<evidence type="ECO:0000256" key="1">
    <source>
        <dbReference type="ARBA" id="ARBA00004651"/>
    </source>
</evidence>
<evidence type="ECO:0000259" key="8">
    <source>
        <dbReference type="PROSITE" id="PS50928"/>
    </source>
</evidence>
<feature type="transmembrane region" description="Helical" evidence="7">
    <location>
        <begin position="244"/>
        <end position="264"/>
    </location>
</feature>
<dbReference type="PANTHER" id="PTHR43744">
    <property type="entry name" value="ABC TRANSPORTER PERMEASE PROTEIN MG189-RELATED-RELATED"/>
    <property type="match status" value="1"/>
</dbReference>
<dbReference type="KEGG" id="fro:AALO17_06900"/>
<evidence type="ECO:0000256" key="7">
    <source>
        <dbReference type="RuleBase" id="RU363032"/>
    </source>
</evidence>